<feature type="domain" description="Prephenate/arogenate dehydrogenase" evidence="2">
    <location>
        <begin position="1"/>
        <end position="247"/>
    </location>
</feature>
<dbReference type="GO" id="GO:0033730">
    <property type="term" value="F:arogenate dehydrogenase (NADP+) activity"/>
    <property type="evidence" value="ECO:0007669"/>
    <property type="project" value="InterPro"/>
</dbReference>
<dbReference type="EMBL" id="CP035807">
    <property type="protein sequence ID" value="QEN05726.1"/>
    <property type="molecule type" value="Genomic_DNA"/>
</dbReference>
<dbReference type="RefSeq" id="WP_149568960.1">
    <property type="nucleotide sequence ID" value="NZ_CP035807.1"/>
</dbReference>
<evidence type="ECO:0000313" key="4">
    <source>
        <dbReference type="Proteomes" id="UP000323824"/>
    </source>
</evidence>
<dbReference type="Gene3D" id="3.40.50.720">
    <property type="entry name" value="NAD(P)-binding Rossmann-like Domain"/>
    <property type="match status" value="1"/>
</dbReference>
<sequence length="247" mass="27537">MTIGIYGLGRFGVFWGDQLSKVATVKGYSRNSSRVAPSTIKRVSEDEVLSCDVIVICVAISAMESFLHNIKDRVKPGTLIMDTCSVKVHPIKLMLDLLPSSVDIIGTHPMFGPDSGRFGIAGLPIVVSEVRVDKSKYNKWIDLFNSLNLSVIEMTPQEHDREAAYTQGITHFIGRTLSDLHLKNSAISTSGYNSLLEIIKQTCNDEYQLFLDLQKYNSYTSDMRRDLKSSLNKVLGVVEAEISDKER</sequence>
<dbReference type="Pfam" id="PF02153">
    <property type="entry name" value="PDH_N"/>
    <property type="match status" value="1"/>
</dbReference>
<name>A0A5C1QGM9_9SPIO</name>
<dbReference type="KEGG" id="sper:EW093_13720"/>
<dbReference type="GO" id="GO:0070403">
    <property type="term" value="F:NAD+ binding"/>
    <property type="evidence" value="ECO:0007669"/>
    <property type="project" value="InterPro"/>
</dbReference>
<reference evidence="3 4" key="1">
    <citation type="submission" date="2019-02" db="EMBL/GenBank/DDBJ databases">
        <authorList>
            <person name="Fomenkov A."/>
            <person name="Dubinina G."/>
            <person name="Grabovich M."/>
            <person name="Vincze T."/>
            <person name="Roberts R.J."/>
        </authorList>
    </citation>
    <scope>NUCLEOTIDE SEQUENCE [LARGE SCALE GENOMIC DNA]</scope>
    <source>
        <strain evidence="3 4">P</strain>
    </source>
</reference>
<dbReference type="OrthoDB" id="9802008at2"/>
<dbReference type="GO" id="GO:0008977">
    <property type="term" value="F:prephenate dehydrogenase (NAD+) activity"/>
    <property type="evidence" value="ECO:0007669"/>
    <property type="project" value="InterPro"/>
</dbReference>
<keyword evidence="4" id="KW-1185">Reference proteome</keyword>
<evidence type="ECO:0000313" key="3">
    <source>
        <dbReference type="EMBL" id="QEN05726.1"/>
    </source>
</evidence>
<dbReference type="InterPro" id="IPR003099">
    <property type="entry name" value="Prephen_DH"/>
</dbReference>
<dbReference type="InterPro" id="IPR045011">
    <property type="entry name" value="TYRAAT1/2"/>
</dbReference>
<reference evidence="3 4" key="2">
    <citation type="submission" date="2019-09" db="EMBL/GenBank/DDBJ databases">
        <title>Complete Genome Sequence and Methylome Analysis of free living Spirochaetas.</title>
        <authorList>
            <person name="Leshcheva N."/>
            <person name="Mikheeva N."/>
        </authorList>
    </citation>
    <scope>NUCLEOTIDE SEQUENCE [LARGE SCALE GENOMIC DNA]</scope>
    <source>
        <strain evidence="3 4">P</strain>
    </source>
</reference>
<dbReference type="AlphaFoldDB" id="A0A5C1QGM9"/>
<dbReference type="GO" id="GO:0006571">
    <property type="term" value="P:tyrosine biosynthetic process"/>
    <property type="evidence" value="ECO:0007669"/>
    <property type="project" value="InterPro"/>
</dbReference>
<dbReference type="InterPro" id="IPR046826">
    <property type="entry name" value="PDH_N"/>
</dbReference>
<dbReference type="PANTHER" id="PTHR43207:SF4">
    <property type="entry name" value="AROGENATE DEHYDROGENASE 2, CHLOROPLASTIC"/>
    <property type="match status" value="1"/>
</dbReference>
<dbReference type="InterPro" id="IPR036291">
    <property type="entry name" value="NAD(P)-bd_dom_sf"/>
</dbReference>
<gene>
    <name evidence="3" type="ORF">EW093_13720</name>
</gene>
<evidence type="ECO:0000256" key="1">
    <source>
        <dbReference type="ARBA" id="ARBA00023002"/>
    </source>
</evidence>
<dbReference type="GO" id="GO:0004665">
    <property type="term" value="F:prephenate dehydrogenase (NADP+) activity"/>
    <property type="evidence" value="ECO:0007669"/>
    <property type="project" value="InterPro"/>
</dbReference>
<organism evidence="3 4">
    <name type="scientific">Thiospirochaeta perfilievii</name>
    <dbReference type="NCBI Taxonomy" id="252967"/>
    <lineage>
        <taxon>Bacteria</taxon>
        <taxon>Pseudomonadati</taxon>
        <taxon>Spirochaetota</taxon>
        <taxon>Spirochaetia</taxon>
        <taxon>Spirochaetales</taxon>
        <taxon>Spirochaetaceae</taxon>
        <taxon>Thiospirochaeta</taxon>
    </lineage>
</organism>
<dbReference type="Proteomes" id="UP000323824">
    <property type="component" value="Chromosome"/>
</dbReference>
<proteinExistence type="predicted"/>
<dbReference type="InterPro" id="IPR008927">
    <property type="entry name" value="6-PGluconate_DH-like_C_sf"/>
</dbReference>
<dbReference type="PROSITE" id="PS51176">
    <property type="entry name" value="PDH_ADH"/>
    <property type="match status" value="1"/>
</dbReference>
<accession>A0A5C1QGM9</accession>
<dbReference type="Pfam" id="PF26213">
    <property type="entry name" value="TYRAAT1_C"/>
    <property type="match status" value="1"/>
</dbReference>
<protein>
    <submittedName>
        <fullName evidence="3">Prephenate dehydrogenase/arogenate dehydrogenase family protein</fullName>
    </submittedName>
</protein>
<dbReference type="SUPFAM" id="SSF51735">
    <property type="entry name" value="NAD(P)-binding Rossmann-fold domains"/>
    <property type="match status" value="1"/>
</dbReference>
<dbReference type="InterPro" id="IPR059064">
    <property type="entry name" value="TYRAAT2_C"/>
</dbReference>
<evidence type="ECO:0000259" key="2">
    <source>
        <dbReference type="PROSITE" id="PS51176"/>
    </source>
</evidence>
<dbReference type="PANTHER" id="PTHR43207">
    <property type="entry name" value="AROGENATE DEHYDROGENASE-RELATED"/>
    <property type="match status" value="1"/>
</dbReference>
<keyword evidence="1" id="KW-0560">Oxidoreductase</keyword>
<dbReference type="SUPFAM" id="SSF48179">
    <property type="entry name" value="6-phosphogluconate dehydrogenase C-terminal domain-like"/>
    <property type="match status" value="1"/>
</dbReference>